<keyword evidence="1" id="KW-1133">Transmembrane helix</keyword>
<dbReference type="RefSeq" id="WP_217965744.1">
    <property type="nucleotide sequence ID" value="NZ_JAHTBN010000008.1"/>
</dbReference>
<comment type="caution">
    <text evidence="2">The sequence shown here is derived from an EMBL/GenBank/DDBJ whole genome shotgun (WGS) entry which is preliminary data.</text>
</comment>
<protein>
    <submittedName>
        <fullName evidence="2">Uncharacterized protein</fullName>
    </submittedName>
</protein>
<evidence type="ECO:0000313" key="2">
    <source>
        <dbReference type="EMBL" id="MFC4202241.1"/>
    </source>
</evidence>
<reference evidence="3" key="1">
    <citation type="journal article" date="2019" name="Int. J. Syst. Evol. Microbiol.">
        <title>The Global Catalogue of Microorganisms (GCM) 10K type strain sequencing project: providing services to taxonomists for standard genome sequencing and annotation.</title>
        <authorList>
            <consortium name="The Broad Institute Genomics Platform"/>
            <consortium name="The Broad Institute Genome Sequencing Center for Infectious Disease"/>
            <person name="Wu L."/>
            <person name="Ma J."/>
        </authorList>
    </citation>
    <scope>NUCLEOTIDE SEQUENCE [LARGE SCALE GENOMIC DNA]</scope>
    <source>
        <strain evidence="3">LMG 24813</strain>
    </source>
</reference>
<name>A0ABV8NZ65_9BURK</name>
<dbReference type="EMBL" id="JBHSBV010000005">
    <property type="protein sequence ID" value="MFC4202241.1"/>
    <property type="molecule type" value="Genomic_DNA"/>
</dbReference>
<keyword evidence="1" id="KW-0812">Transmembrane</keyword>
<organism evidence="2 3">
    <name type="scientific">Candidimonas humi</name>
    <dbReference type="NCBI Taxonomy" id="683355"/>
    <lineage>
        <taxon>Bacteria</taxon>
        <taxon>Pseudomonadati</taxon>
        <taxon>Pseudomonadota</taxon>
        <taxon>Betaproteobacteria</taxon>
        <taxon>Burkholderiales</taxon>
        <taxon>Alcaligenaceae</taxon>
        <taxon>Candidimonas</taxon>
    </lineage>
</organism>
<gene>
    <name evidence="2" type="ORF">ACFOY1_14875</name>
</gene>
<accession>A0ABV8NZ65</accession>
<keyword evidence="3" id="KW-1185">Reference proteome</keyword>
<feature type="transmembrane region" description="Helical" evidence="1">
    <location>
        <begin position="38"/>
        <end position="67"/>
    </location>
</feature>
<dbReference type="Proteomes" id="UP001595848">
    <property type="component" value="Unassembled WGS sequence"/>
</dbReference>
<sequence length="120" mass="13253">MNRLIARFYSGIIEATHILFVLAIAIIVLYLWNSDSHYPAATVGLIVLGIVVGWVVVFGFITTVVVMSNTMDEIRRQNEMMAMFLEDIASSVGGHTQLEPQAAPIRLRSAEPFIGSSKSR</sequence>
<evidence type="ECO:0000313" key="3">
    <source>
        <dbReference type="Proteomes" id="UP001595848"/>
    </source>
</evidence>
<evidence type="ECO:0000256" key="1">
    <source>
        <dbReference type="SAM" id="Phobius"/>
    </source>
</evidence>
<keyword evidence="1" id="KW-0472">Membrane</keyword>
<proteinExistence type="predicted"/>
<feature type="transmembrane region" description="Helical" evidence="1">
    <location>
        <begin position="12"/>
        <end position="32"/>
    </location>
</feature>